<gene>
    <name evidence="11" type="ORF">M6B38_241045</name>
</gene>
<dbReference type="InterPro" id="IPR042197">
    <property type="entry name" value="Apaf_helical"/>
</dbReference>
<comment type="caution">
    <text evidence="11">The sequence shown here is derived from an EMBL/GenBank/DDBJ whole genome shotgun (WGS) entry which is preliminary data.</text>
</comment>
<dbReference type="SUPFAM" id="SSF52058">
    <property type="entry name" value="L domain-like"/>
    <property type="match status" value="1"/>
</dbReference>
<feature type="domain" description="NB-ARC" evidence="7">
    <location>
        <begin position="180"/>
        <end position="350"/>
    </location>
</feature>
<dbReference type="Gene3D" id="3.80.10.10">
    <property type="entry name" value="Ribonuclease Inhibitor"/>
    <property type="match status" value="2"/>
</dbReference>
<dbReference type="GO" id="GO:0043531">
    <property type="term" value="F:ADP binding"/>
    <property type="evidence" value="ECO:0007669"/>
    <property type="project" value="InterPro"/>
</dbReference>
<evidence type="ECO:0000256" key="3">
    <source>
        <dbReference type="ARBA" id="ARBA00022737"/>
    </source>
</evidence>
<dbReference type="InterPro" id="IPR032675">
    <property type="entry name" value="LRR_dom_sf"/>
</dbReference>
<feature type="domain" description="Disease resistance R13L4/SHOC-2-like LRR" evidence="10">
    <location>
        <begin position="596"/>
        <end position="829"/>
    </location>
</feature>
<dbReference type="CDD" id="cd14798">
    <property type="entry name" value="RX-CC_like"/>
    <property type="match status" value="1"/>
</dbReference>
<evidence type="ECO:0000313" key="11">
    <source>
        <dbReference type="EMBL" id="KAJ6791735.1"/>
    </source>
</evidence>
<dbReference type="Pfam" id="PF18052">
    <property type="entry name" value="Rx_N"/>
    <property type="match status" value="1"/>
</dbReference>
<dbReference type="PANTHER" id="PTHR36766:SF70">
    <property type="entry name" value="DISEASE RESISTANCE PROTEIN RGA4"/>
    <property type="match status" value="1"/>
</dbReference>
<dbReference type="Pfam" id="PF23598">
    <property type="entry name" value="LRR_14"/>
    <property type="match status" value="1"/>
</dbReference>
<evidence type="ECO:0000259" key="8">
    <source>
        <dbReference type="Pfam" id="PF18052"/>
    </source>
</evidence>
<evidence type="ECO:0000259" key="9">
    <source>
        <dbReference type="Pfam" id="PF23559"/>
    </source>
</evidence>
<evidence type="ECO:0000259" key="7">
    <source>
        <dbReference type="Pfam" id="PF00931"/>
    </source>
</evidence>
<reference evidence="11" key="2">
    <citation type="submission" date="2023-04" db="EMBL/GenBank/DDBJ databases">
        <authorList>
            <person name="Bruccoleri R.E."/>
            <person name="Oakeley E.J."/>
            <person name="Faust A.-M."/>
            <person name="Dessus-Babus S."/>
            <person name="Altorfer M."/>
            <person name="Burckhardt D."/>
            <person name="Oertli M."/>
            <person name="Naumann U."/>
            <person name="Petersen F."/>
            <person name="Wong J."/>
        </authorList>
    </citation>
    <scope>NUCLEOTIDE SEQUENCE</scope>
    <source>
        <strain evidence="11">GSM-AAB239-AS_SAM_17_03QT</strain>
        <tissue evidence="11">Leaf</tissue>
    </source>
</reference>
<dbReference type="GO" id="GO:0009626">
    <property type="term" value="P:plant-type hypersensitive response"/>
    <property type="evidence" value="ECO:0007669"/>
    <property type="project" value="UniProtKB-ARBA"/>
</dbReference>
<feature type="domain" description="Disease resistance protein winged helix" evidence="9">
    <location>
        <begin position="435"/>
        <end position="504"/>
    </location>
</feature>
<dbReference type="SUPFAM" id="SSF52540">
    <property type="entry name" value="P-loop containing nucleoside triphosphate hydrolases"/>
    <property type="match status" value="1"/>
</dbReference>
<dbReference type="Gene3D" id="1.10.10.10">
    <property type="entry name" value="Winged helix-like DNA-binding domain superfamily/Winged helix DNA-binding domain"/>
    <property type="match status" value="1"/>
</dbReference>
<dbReference type="GO" id="GO:0005524">
    <property type="term" value="F:ATP binding"/>
    <property type="evidence" value="ECO:0007669"/>
    <property type="project" value="UniProtKB-KW"/>
</dbReference>
<evidence type="ECO:0000256" key="4">
    <source>
        <dbReference type="ARBA" id="ARBA00022741"/>
    </source>
</evidence>
<dbReference type="InterPro" id="IPR055414">
    <property type="entry name" value="LRR_R13L4/SHOC2-like"/>
</dbReference>
<evidence type="ECO:0000259" key="10">
    <source>
        <dbReference type="Pfam" id="PF23598"/>
    </source>
</evidence>
<dbReference type="InterPro" id="IPR041118">
    <property type="entry name" value="Rx_N"/>
</dbReference>
<dbReference type="EMBL" id="JANAVB010044218">
    <property type="protein sequence ID" value="KAJ6791735.1"/>
    <property type="molecule type" value="Genomic_DNA"/>
</dbReference>
<keyword evidence="5" id="KW-0611">Plant defense</keyword>
<dbReference type="PRINTS" id="PR00364">
    <property type="entry name" value="DISEASERSIST"/>
</dbReference>
<keyword evidence="6" id="KW-0067">ATP-binding</keyword>
<evidence type="ECO:0000256" key="2">
    <source>
        <dbReference type="ARBA" id="ARBA00022614"/>
    </source>
</evidence>
<evidence type="ECO:0000313" key="12">
    <source>
        <dbReference type="Proteomes" id="UP001140949"/>
    </source>
</evidence>
<protein>
    <submittedName>
        <fullName evidence="11">Disease resistance protein RGA4</fullName>
    </submittedName>
</protein>
<dbReference type="Gene3D" id="1.10.8.430">
    <property type="entry name" value="Helical domain of apoptotic protease-activating factors"/>
    <property type="match status" value="1"/>
</dbReference>
<dbReference type="AlphaFoldDB" id="A0AAX6DJ18"/>
<evidence type="ECO:0000256" key="1">
    <source>
        <dbReference type="ARBA" id="ARBA00008894"/>
    </source>
</evidence>
<keyword evidence="3" id="KW-0677">Repeat</keyword>
<dbReference type="InterPro" id="IPR003591">
    <property type="entry name" value="Leu-rich_rpt_typical-subtyp"/>
</dbReference>
<evidence type="ECO:0000256" key="5">
    <source>
        <dbReference type="ARBA" id="ARBA00022821"/>
    </source>
</evidence>
<dbReference type="Proteomes" id="UP001140949">
    <property type="component" value="Unassembled WGS sequence"/>
</dbReference>
<dbReference type="Pfam" id="PF00931">
    <property type="entry name" value="NB-ARC"/>
    <property type="match status" value="1"/>
</dbReference>
<keyword evidence="12" id="KW-1185">Reference proteome</keyword>
<evidence type="ECO:0000256" key="6">
    <source>
        <dbReference type="ARBA" id="ARBA00022840"/>
    </source>
</evidence>
<proteinExistence type="inferred from homology"/>
<organism evidence="11 12">
    <name type="scientific">Iris pallida</name>
    <name type="common">Sweet iris</name>
    <dbReference type="NCBI Taxonomy" id="29817"/>
    <lineage>
        <taxon>Eukaryota</taxon>
        <taxon>Viridiplantae</taxon>
        <taxon>Streptophyta</taxon>
        <taxon>Embryophyta</taxon>
        <taxon>Tracheophyta</taxon>
        <taxon>Spermatophyta</taxon>
        <taxon>Magnoliopsida</taxon>
        <taxon>Liliopsida</taxon>
        <taxon>Asparagales</taxon>
        <taxon>Iridaceae</taxon>
        <taxon>Iridoideae</taxon>
        <taxon>Irideae</taxon>
        <taxon>Iris</taxon>
    </lineage>
</organism>
<dbReference type="GO" id="GO:0002758">
    <property type="term" value="P:innate immune response-activating signaling pathway"/>
    <property type="evidence" value="ECO:0007669"/>
    <property type="project" value="UniProtKB-ARBA"/>
</dbReference>
<keyword evidence="2" id="KW-0433">Leucine-rich repeat</keyword>
<dbReference type="InterPro" id="IPR027417">
    <property type="entry name" value="P-loop_NTPase"/>
</dbReference>
<feature type="domain" description="Disease resistance N-terminal" evidence="8">
    <location>
        <begin position="9"/>
        <end position="87"/>
    </location>
</feature>
<dbReference type="GO" id="GO:0042742">
    <property type="term" value="P:defense response to bacterium"/>
    <property type="evidence" value="ECO:0007669"/>
    <property type="project" value="UniProtKB-ARBA"/>
</dbReference>
<name>A0AAX6DJ18_IRIPA</name>
<dbReference type="InterPro" id="IPR002182">
    <property type="entry name" value="NB-ARC"/>
</dbReference>
<comment type="similarity">
    <text evidence="1">Belongs to the disease resistance NB-LRR family.</text>
</comment>
<dbReference type="PANTHER" id="PTHR36766">
    <property type="entry name" value="PLANT BROAD-SPECTRUM MILDEW RESISTANCE PROTEIN RPW8"/>
    <property type="match status" value="1"/>
</dbReference>
<dbReference type="InterPro" id="IPR058922">
    <property type="entry name" value="WHD_DRP"/>
</dbReference>
<sequence>MVPLAPFASVMNVLGPLVKDEIVFLMGVQDEIELLLSRLERMQGVLAAAERLPDRATDRWRLQLTDVMYDSDDIVDECTIEGRKLARDPRRPPPSSSWPTARSLLNFFHSPLSCFGNCVFRHEIGNRIAGVTARLDQILRDVPALYLTAPSPHERRAESSVSPTTSPLVEPDLVGLKIEEDTRSLVDLLVGKDDRISVFAIVGMPGIGKTTLAQKIVNDERLRAEFDCISPIWVYVSRVFSETDLLRAVIARAGGSPGDARDRVDLEPMLNNVVKNKKLFLVLDDVWDARVWVGLLDKPLRSALAGSRVLVTTRQQVVAMGMDAVHYHRVERLSNEDGWSLLCKMVLNMDTPVQQEALRDTGMRIVEKCNGLPLALKTTAGVLRTREKRRSEWEKVLENPAWSGTEHPEDVMGAFYMSYDELPSHLKKCFVYFSLFPEDTELYQSDFVDLWIAEGFVQAKGERLMEEVAEEYWKELIHRSLLQPVPKWYKMSGCKMHDLLHTLARNLSGGECFCDDMTRINAMISNGFPGSVKPRRLHITSGEDEVMSEAIREQRSLRTLMLRDVSNCTEDTIKNLSCLRVLEIRRSSIERLPVSIDKLIHLRYLSVSQSPIREIPESIGNLQVLQYFILKKCKNLYNLPDSITSLRNLRCIDLSRTRIHNIPAGIERLKLLTKLSGFVVSSGNDSESYCTLKELSSLSQLKSLSVYNLEKATSKAEASTVALRTKSRLTRLELHCTPPSSSSRSARVVHYEREAAERITEVFEELCPPRCLETLRIRGYFGLDYPSWMMNDLPSSLPSLTRLELEKCDFCERLPPLGLLDQFDYLVVRGASAVENIGPELFVADGISSKADPGGSGRAIRPLSCFPKLTNLAFENMPNWAEWWWLSEEEDDRMTVVLPCLKLLEIKRCPKLRSLPEGLLRHATALTVVRIEGARSLKEIKNLRFVVELVLYDSPSLERVRDLPALRTLWLRGCGDLREVENIDALRHLHLKDLEMGSLPEWLLTAGREVKFRELRKLYITGKKRLLTRCLEDGLDWHMIRHVPSVEAHTSDESAYIYYTKSPLSFVTNMPDDADNNDEGTN</sequence>
<dbReference type="InterPro" id="IPR036388">
    <property type="entry name" value="WH-like_DNA-bd_sf"/>
</dbReference>
<dbReference type="Gene3D" id="3.40.50.300">
    <property type="entry name" value="P-loop containing nucleotide triphosphate hydrolases"/>
    <property type="match status" value="1"/>
</dbReference>
<dbReference type="Pfam" id="PF23559">
    <property type="entry name" value="WHD_DRP"/>
    <property type="match status" value="1"/>
</dbReference>
<reference evidence="11" key="1">
    <citation type="journal article" date="2023" name="GigaByte">
        <title>Genome assembly of the bearded iris, Iris pallida Lam.</title>
        <authorList>
            <person name="Bruccoleri R.E."/>
            <person name="Oakeley E.J."/>
            <person name="Faust A.M.E."/>
            <person name="Altorfer M."/>
            <person name="Dessus-Babus S."/>
            <person name="Burckhardt D."/>
            <person name="Oertli M."/>
            <person name="Naumann U."/>
            <person name="Petersen F."/>
            <person name="Wong J."/>
        </authorList>
    </citation>
    <scope>NUCLEOTIDE SEQUENCE</scope>
    <source>
        <strain evidence="11">GSM-AAB239-AS_SAM_17_03QT</strain>
    </source>
</reference>
<accession>A0AAX6DJ18</accession>
<dbReference type="FunFam" id="1.10.10.10:FF:000322">
    <property type="entry name" value="Probable disease resistance protein At1g63360"/>
    <property type="match status" value="1"/>
</dbReference>
<dbReference type="SMART" id="SM00369">
    <property type="entry name" value="LRR_TYP"/>
    <property type="match status" value="3"/>
</dbReference>
<keyword evidence="4" id="KW-0547">Nucleotide-binding</keyword>
<dbReference type="InterPro" id="IPR038005">
    <property type="entry name" value="RX-like_CC"/>
</dbReference>
<dbReference type="Gene3D" id="1.20.5.4130">
    <property type="match status" value="1"/>
</dbReference>